<proteinExistence type="inferred from homology"/>
<reference evidence="11 12" key="1">
    <citation type="submission" date="2016-12" db="EMBL/GenBank/DDBJ databases">
        <title>Study of bacterial adaptation to deep sea.</title>
        <authorList>
            <person name="Song J."/>
            <person name="Yoshizawa S."/>
            <person name="Kogure K."/>
        </authorList>
    </citation>
    <scope>NUCLEOTIDE SEQUENCE [LARGE SCALE GENOMIC DNA]</scope>
    <source>
        <strain evidence="11 12">SAORIC-165</strain>
    </source>
</reference>
<dbReference type="Pfam" id="PF05193">
    <property type="entry name" value="Peptidase_M16_C"/>
    <property type="match status" value="2"/>
</dbReference>
<comment type="caution">
    <text evidence="11">The sequence shown here is derived from an EMBL/GenBank/DDBJ whole genome shotgun (WGS) entry which is preliminary data.</text>
</comment>
<dbReference type="GO" id="GO:0006508">
    <property type="term" value="P:proteolysis"/>
    <property type="evidence" value="ECO:0007669"/>
    <property type="project" value="UniProtKB-KW"/>
</dbReference>
<accession>A0A2S7U0K9</accession>
<evidence type="ECO:0000313" key="11">
    <source>
        <dbReference type="EMBL" id="PQJ28001.1"/>
    </source>
</evidence>
<sequence>MKKSIPLITTIGIACVGGFVLAQKEANKPTSLVAAKTDTQRATGKARPWAQSDSDISVDEKVVYGTLENGMRYIICKNPLPPKRVSMRLHVDAGSLNEAENQRGVAHFLEHMVFNGTKHFPDATKLIPQMQRLGIAFGAHANAYTSFDETVYMLDLPNIDKSTLNLGFAVMGDFADGALLENSEINEERGVISSEKTSRDSVGLRMFEKQFSALLPNSIIPKRLPIGTDEVIAKAPRERFVDFYTRFYTPEKMTFVYVGDLDVATAEQRIQDTFGSIKNPKKPGPKANLGDISSQQGFNISVFTDKELSSTEISLIHTQPHSYKTDSKTKRIESLKFNIAHAIINRRFSRLAKEEGAVITSGSASRSVFMRDLVLGSFDVTALNNDWKAALAVLENEFRRAQLYGFTQSEYKEVVAEFINAYEQSVETAPTRKSDSIASNLTEHAHTDAVYSTPETDLVILKENLKSLSPTQVHDAFKAFWNTPDLHLILSTQAAEADSKEQLKEIYKFQTGIALEAPIDKKVSAFAYTDFGKAGTAGPTTHIKDLDIHQWTYPNGVKVNFKQTNFDKNSISMVASFGTGKAGMPMTTIGLDTLAGAIFSAGGLGKHSSDELRTILAGRNVGVGFNIGDDSFSLSGSTTPKDLDLQLQLLTAYLTDPSFRPEAERQFKAMLPKIYAQLKHTEQGPLGKMSAWFVNNDPRFVFPSEEQAKALSSSQVKAWISPQLTHNSLEISIVGDTSIDTVQAALSKTLAALPTRNTSNDIPIENRTLTIAKTPTEKTFTYQSEIEKAIAIVLWKADDATDRNLKKVRRAGLLADILDERMRVELREKLGEAYSPFARASLSQTFKNKGSIMAYSPGKPANTEKVGKIIVELANTLAKEGATQDELDRCLKPKFGLLEKSLRQNSYWLGTVMDRSQAYPDKIEAARSRDADYASITLEEINTLAKKFCLKENSARISISPSK</sequence>
<keyword evidence="4" id="KW-0479">Metal-binding</keyword>
<evidence type="ECO:0000256" key="6">
    <source>
        <dbReference type="ARBA" id="ARBA00022833"/>
    </source>
</evidence>
<dbReference type="PROSITE" id="PS00143">
    <property type="entry name" value="INSULINASE"/>
    <property type="match status" value="1"/>
</dbReference>
<feature type="domain" description="Peptidase M16 C-terminal" evidence="10">
    <location>
        <begin position="713"/>
        <end position="891"/>
    </location>
</feature>
<evidence type="ECO:0000259" key="9">
    <source>
        <dbReference type="Pfam" id="PF00675"/>
    </source>
</evidence>
<evidence type="ECO:0000256" key="3">
    <source>
        <dbReference type="ARBA" id="ARBA00022670"/>
    </source>
</evidence>
<comment type="similarity">
    <text evidence="2 8">Belongs to the peptidase M16 family.</text>
</comment>
<dbReference type="Gene3D" id="3.30.830.10">
    <property type="entry name" value="Metalloenzyme, LuxS/M16 peptidase-like"/>
    <property type="match status" value="4"/>
</dbReference>
<protein>
    <recommendedName>
        <fullName evidence="13">Peptidase M16</fullName>
    </recommendedName>
</protein>
<dbReference type="GO" id="GO:0046872">
    <property type="term" value="F:metal ion binding"/>
    <property type="evidence" value="ECO:0007669"/>
    <property type="project" value="UniProtKB-KW"/>
</dbReference>
<evidence type="ECO:0000256" key="8">
    <source>
        <dbReference type="RuleBase" id="RU004447"/>
    </source>
</evidence>
<dbReference type="PROSITE" id="PS51257">
    <property type="entry name" value="PROKAR_LIPOPROTEIN"/>
    <property type="match status" value="1"/>
</dbReference>
<evidence type="ECO:0000256" key="7">
    <source>
        <dbReference type="ARBA" id="ARBA00023049"/>
    </source>
</evidence>
<keyword evidence="6" id="KW-0862">Zinc</keyword>
<evidence type="ECO:0000256" key="2">
    <source>
        <dbReference type="ARBA" id="ARBA00007261"/>
    </source>
</evidence>
<dbReference type="OrthoDB" id="9811314at2"/>
<gene>
    <name evidence="11" type="ORF">BSZ32_05460</name>
</gene>
<dbReference type="PANTHER" id="PTHR43690:SF17">
    <property type="entry name" value="PROTEIN YHJJ"/>
    <property type="match status" value="1"/>
</dbReference>
<feature type="domain" description="Peptidase M16 N-terminal" evidence="9">
    <location>
        <begin position="79"/>
        <end position="196"/>
    </location>
</feature>
<dbReference type="SUPFAM" id="SSF63411">
    <property type="entry name" value="LuxS/MPP-like metallohydrolase"/>
    <property type="match status" value="4"/>
</dbReference>
<feature type="domain" description="Peptidase M16 C-terminal" evidence="10">
    <location>
        <begin position="237"/>
        <end position="416"/>
    </location>
</feature>
<dbReference type="Pfam" id="PF00675">
    <property type="entry name" value="Peptidase_M16"/>
    <property type="match status" value="1"/>
</dbReference>
<name>A0A2S7U0K9_9BACT</name>
<dbReference type="InterPro" id="IPR007863">
    <property type="entry name" value="Peptidase_M16_C"/>
</dbReference>
<dbReference type="InterPro" id="IPR050626">
    <property type="entry name" value="Peptidase_M16"/>
</dbReference>
<keyword evidence="5" id="KW-0378">Hydrolase</keyword>
<dbReference type="InterPro" id="IPR011765">
    <property type="entry name" value="Pept_M16_N"/>
</dbReference>
<comment type="cofactor">
    <cofactor evidence="1">
        <name>Zn(2+)</name>
        <dbReference type="ChEBI" id="CHEBI:29105"/>
    </cofactor>
</comment>
<evidence type="ECO:0000313" key="12">
    <source>
        <dbReference type="Proteomes" id="UP000239907"/>
    </source>
</evidence>
<evidence type="ECO:0000256" key="1">
    <source>
        <dbReference type="ARBA" id="ARBA00001947"/>
    </source>
</evidence>
<keyword evidence="3" id="KW-0645">Protease</keyword>
<dbReference type="EMBL" id="MQWA01000001">
    <property type="protein sequence ID" value="PQJ28001.1"/>
    <property type="molecule type" value="Genomic_DNA"/>
</dbReference>
<dbReference type="AlphaFoldDB" id="A0A2S7U0K9"/>
<keyword evidence="12" id="KW-1185">Reference proteome</keyword>
<evidence type="ECO:0000256" key="4">
    <source>
        <dbReference type="ARBA" id="ARBA00022723"/>
    </source>
</evidence>
<dbReference type="RefSeq" id="WP_105042496.1">
    <property type="nucleotide sequence ID" value="NZ_MQWA01000001.1"/>
</dbReference>
<keyword evidence="7" id="KW-0482">Metalloprotease</keyword>
<dbReference type="InterPro" id="IPR011249">
    <property type="entry name" value="Metalloenz_LuxS/M16"/>
</dbReference>
<dbReference type="Proteomes" id="UP000239907">
    <property type="component" value="Unassembled WGS sequence"/>
</dbReference>
<evidence type="ECO:0008006" key="13">
    <source>
        <dbReference type="Google" id="ProtNLM"/>
    </source>
</evidence>
<dbReference type="InterPro" id="IPR001431">
    <property type="entry name" value="Pept_M16_Zn_BS"/>
</dbReference>
<organism evidence="11 12">
    <name type="scientific">Rubritalea profundi</name>
    <dbReference type="NCBI Taxonomy" id="1658618"/>
    <lineage>
        <taxon>Bacteria</taxon>
        <taxon>Pseudomonadati</taxon>
        <taxon>Verrucomicrobiota</taxon>
        <taxon>Verrucomicrobiia</taxon>
        <taxon>Verrucomicrobiales</taxon>
        <taxon>Rubritaleaceae</taxon>
        <taxon>Rubritalea</taxon>
    </lineage>
</organism>
<dbReference type="GO" id="GO:0004222">
    <property type="term" value="F:metalloendopeptidase activity"/>
    <property type="evidence" value="ECO:0007669"/>
    <property type="project" value="InterPro"/>
</dbReference>
<evidence type="ECO:0000256" key="5">
    <source>
        <dbReference type="ARBA" id="ARBA00022801"/>
    </source>
</evidence>
<dbReference type="PANTHER" id="PTHR43690">
    <property type="entry name" value="NARDILYSIN"/>
    <property type="match status" value="1"/>
</dbReference>
<evidence type="ECO:0000259" key="10">
    <source>
        <dbReference type="Pfam" id="PF05193"/>
    </source>
</evidence>